<evidence type="ECO:0008006" key="3">
    <source>
        <dbReference type="Google" id="ProtNLM"/>
    </source>
</evidence>
<organism evidence="1 2">
    <name type="scientific">Oerskovia enterophila</name>
    <dbReference type="NCBI Taxonomy" id="43678"/>
    <lineage>
        <taxon>Bacteria</taxon>
        <taxon>Bacillati</taxon>
        <taxon>Actinomycetota</taxon>
        <taxon>Actinomycetes</taxon>
        <taxon>Micrococcales</taxon>
        <taxon>Cellulomonadaceae</taxon>
        <taxon>Oerskovia</taxon>
    </lineage>
</organism>
<proteinExistence type="predicted"/>
<gene>
    <name evidence="1" type="ORF">OERS_22690</name>
</gene>
<keyword evidence="2" id="KW-1185">Reference proteome</keyword>
<dbReference type="Proteomes" id="UP000093412">
    <property type="component" value="Unassembled WGS sequence"/>
</dbReference>
<accession>A0ABX2Y5P0</accession>
<protein>
    <recommendedName>
        <fullName evidence="3">PemK-like protein</fullName>
    </recommendedName>
</protein>
<name>A0ABX2Y5P0_9CELL</name>
<reference evidence="1 2" key="1">
    <citation type="submission" date="2016-06" db="EMBL/GenBank/DDBJ databases">
        <title>Genome sequence of Oerskovia enterophila DSM 43852.</title>
        <authorList>
            <person name="Poehlein A."/>
            <person name="Jag V."/>
            <person name="Bengelsdorf F.R."/>
            <person name="Daniel R."/>
            <person name="Duerre P."/>
        </authorList>
    </citation>
    <scope>NUCLEOTIDE SEQUENCE [LARGE SCALE GENOMIC DNA]</scope>
    <source>
        <strain evidence="1 2">DSM 43852</strain>
    </source>
</reference>
<evidence type="ECO:0000313" key="1">
    <source>
        <dbReference type="EMBL" id="OCI31059.1"/>
    </source>
</evidence>
<sequence>MSAPVVVVIAANVRDGREWTEHHAPQHSVIVTPRSMDGVRGCLADSVVWTRGALRLPQEVRDRIWRTVAPALLT</sequence>
<evidence type="ECO:0000313" key="2">
    <source>
        <dbReference type="Proteomes" id="UP000093412"/>
    </source>
</evidence>
<dbReference type="RefSeq" id="WP_068625817.1">
    <property type="nucleotide sequence ID" value="NZ_MAQA01000024.1"/>
</dbReference>
<comment type="caution">
    <text evidence="1">The sequence shown here is derived from an EMBL/GenBank/DDBJ whole genome shotgun (WGS) entry which is preliminary data.</text>
</comment>
<dbReference type="EMBL" id="MAQA01000024">
    <property type="protein sequence ID" value="OCI31059.1"/>
    <property type="molecule type" value="Genomic_DNA"/>
</dbReference>